<proteinExistence type="predicted"/>
<comment type="caution">
    <text evidence="1">The sequence shown here is derived from an EMBL/GenBank/DDBJ whole genome shotgun (WGS) entry which is preliminary data.</text>
</comment>
<dbReference type="AlphaFoldDB" id="A0A934KGL9"/>
<gene>
    <name evidence="1" type="ORF">JF887_06755</name>
</gene>
<protein>
    <submittedName>
        <fullName evidence="1">Uncharacterized protein</fullName>
    </submittedName>
</protein>
<dbReference type="Proteomes" id="UP000614410">
    <property type="component" value="Unassembled WGS sequence"/>
</dbReference>
<name>A0A934KGL9_9BACT</name>
<evidence type="ECO:0000313" key="1">
    <source>
        <dbReference type="EMBL" id="MBJ7609116.1"/>
    </source>
</evidence>
<evidence type="ECO:0000313" key="2">
    <source>
        <dbReference type="Proteomes" id="UP000614410"/>
    </source>
</evidence>
<accession>A0A934KGL9</accession>
<dbReference type="EMBL" id="JAEKNN010000030">
    <property type="protein sequence ID" value="MBJ7609116.1"/>
    <property type="molecule type" value="Genomic_DNA"/>
</dbReference>
<sequence>MELLSEPAHGQRIHPAKRMIDRVRAFIGYREYPKYGMASRYFVQEQALLEEAERLVLAHLLCEKEDIRVHGTDGYVEILS</sequence>
<reference evidence="1 2" key="1">
    <citation type="submission" date="2020-10" db="EMBL/GenBank/DDBJ databases">
        <title>Ca. Dormibacterota MAGs.</title>
        <authorList>
            <person name="Montgomery K."/>
        </authorList>
    </citation>
    <scope>NUCLEOTIDE SEQUENCE [LARGE SCALE GENOMIC DNA]</scope>
    <source>
        <strain evidence="1">Mitchell_Peninsula_5</strain>
    </source>
</reference>
<organism evidence="1 2">
    <name type="scientific">Candidatus Amunia macphersoniae</name>
    <dbReference type="NCBI Taxonomy" id="3127014"/>
    <lineage>
        <taxon>Bacteria</taxon>
        <taxon>Bacillati</taxon>
        <taxon>Candidatus Dormiibacterota</taxon>
        <taxon>Candidatus Dormibacteria</taxon>
        <taxon>Candidatus Aeolococcales</taxon>
        <taxon>Candidatus Aeolococcaceae</taxon>
        <taxon>Candidatus Amunia</taxon>
    </lineage>
</organism>